<dbReference type="Pfam" id="PF01695">
    <property type="entry name" value="IstB_IS21"/>
    <property type="match status" value="1"/>
</dbReference>
<dbReference type="InterPro" id="IPR002611">
    <property type="entry name" value="IstB_ATP-bd"/>
</dbReference>
<dbReference type="EMBL" id="WJQR01000024">
    <property type="protein sequence ID" value="MRI82766.1"/>
    <property type="molecule type" value="Genomic_DNA"/>
</dbReference>
<reference evidence="2 3" key="1">
    <citation type="submission" date="2019-11" db="EMBL/GenBank/DDBJ databases">
        <title>Characterisation of Fundicoccus ignavus gen. nov. sp. nov., a novel genus of the family Aerococcaceae isolated from bulk tank milk.</title>
        <authorList>
            <person name="Siebert A."/>
            <person name="Huptas C."/>
            <person name="Wenning M."/>
            <person name="Scherer S."/>
            <person name="Doll E.V."/>
        </authorList>
    </citation>
    <scope>NUCLEOTIDE SEQUENCE [LARGE SCALE GENOMIC DNA]</scope>
    <source>
        <strain evidence="2 3">DSM 109653</strain>
    </source>
</reference>
<proteinExistence type="predicted"/>
<dbReference type="AlphaFoldDB" id="A0A844C240"/>
<accession>A0A844C240</accession>
<dbReference type="InterPro" id="IPR027417">
    <property type="entry name" value="P-loop_NTPase"/>
</dbReference>
<evidence type="ECO:0000259" key="1">
    <source>
        <dbReference type="Pfam" id="PF01695"/>
    </source>
</evidence>
<sequence>MNKETIHQLSTFQFITNNRNVIIQGATCTGKSYLTNALCRYVIEEGYTARYIRLYDLLSELSEADMNDRLPQYLKKLAKLDVLVIDDFLLTPTT</sequence>
<dbReference type="SUPFAM" id="SSF52540">
    <property type="entry name" value="P-loop containing nucleoside triphosphate hydrolases"/>
    <property type="match status" value="1"/>
</dbReference>
<name>A0A844C240_9LACT</name>
<protein>
    <recommendedName>
        <fullName evidence="1">IstB-like ATP-binding domain-containing protein</fullName>
    </recommendedName>
</protein>
<comment type="caution">
    <text evidence="2">The sequence shown here is derived from an EMBL/GenBank/DDBJ whole genome shotgun (WGS) entry which is preliminary data.</text>
</comment>
<dbReference type="Gene3D" id="3.40.50.300">
    <property type="entry name" value="P-loop containing nucleotide triphosphate hydrolases"/>
    <property type="match status" value="1"/>
</dbReference>
<evidence type="ECO:0000313" key="2">
    <source>
        <dbReference type="EMBL" id="MRI82766.1"/>
    </source>
</evidence>
<evidence type="ECO:0000313" key="3">
    <source>
        <dbReference type="Proteomes" id="UP000469870"/>
    </source>
</evidence>
<dbReference type="GO" id="GO:0005524">
    <property type="term" value="F:ATP binding"/>
    <property type="evidence" value="ECO:0007669"/>
    <property type="project" value="InterPro"/>
</dbReference>
<organism evidence="2 3">
    <name type="scientific">Fundicoccus ignavus</name>
    <dbReference type="NCBI Taxonomy" id="2664442"/>
    <lineage>
        <taxon>Bacteria</taxon>
        <taxon>Bacillati</taxon>
        <taxon>Bacillota</taxon>
        <taxon>Bacilli</taxon>
        <taxon>Lactobacillales</taxon>
        <taxon>Aerococcaceae</taxon>
        <taxon>Fundicoccus</taxon>
    </lineage>
</organism>
<feature type="domain" description="IstB-like ATP-binding" evidence="1">
    <location>
        <begin position="3"/>
        <end position="90"/>
    </location>
</feature>
<dbReference type="Proteomes" id="UP000469870">
    <property type="component" value="Unassembled WGS sequence"/>
</dbReference>
<gene>
    <name evidence="2" type="ORF">GIY11_12200</name>
</gene>
<dbReference type="RefSeq" id="WP_343030470.1">
    <property type="nucleotide sequence ID" value="NZ_WJQR01000024.1"/>
</dbReference>